<evidence type="ECO:0000313" key="1">
    <source>
        <dbReference type="EMBL" id="VTZ64936.1"/>
    </source>
</evidence>
<accession>A0A508XA78</accession>
<organism evidence="1">
    <name type="scientific">Sinorhizobium medicae</name>
    <dbReference type="NCBI Taxonomy" id="110321"/>
    <lineage>
        <taxon>Bacteria</taxon>
        <taxon>Pseudomonadati</taxon>
        <taxon>Pseudomonadota</taxon>
        <taxon>Alphaproteobacteria</taxon>
        <taxon>Hyphomicrobiales</taxon>
        <taxon>Rhizobiaceae</taxon>
        <taxon>Sinorhizobium/Ensifer group</taxon>
        <taxon>Sinorhizobium</taxon>
    </lineage>
</organism>
<dbReference type="AlphaFoldDB" id="A0A508XA78"/>
<reference evidence="1" key="1">
    <citation type="submission" date="2019-06" db="EMBL/GenBank/DDBJ databases">
        <authorList>
            <person name="Le Quere A."/>
            <person name="Colella S."/>
        </authorList>
    </citation>
    <scope>NUCLEOTIDE SEQUENCE</scope>
    <source>
        <strain evidence="1">EmedicaeMD41</strain>
    </source>
</reference>
<sequence>MSCLRMSLCEGTDRALTPLNELRCEHLSHFLAHLILGGMRIDSRRAIKLRKVSWFPCKVPWHFVPLLNADLACESTLEWLIRT</sequence>
<gene>
    <name evidence="1" type="ORF">EMEDMD4_750023</name>
</gene>
<proteinExistence type="predicted"/>
<dbReference type="EMBL" id="CABFNB010000145">
    <property type="protein sequence ID" value="VTZ64936.1"/>
    <property type="molecule type" value="Genomic_DNA"/>
</dbReference>
<name>A0A508XA78_9HYPH</name>
<protein>
    <submittedName>
        <fullName evidence="1">Uncharacterized protein</fullName>
    </submittedName>
</protein>
<dbReference type="Proteomes" id="UP000507954">
    <property type="component" value="Unassembled WGS sequence"/>
</dbReference>